<reference evidence="2 3" key="1">
    <citation type="submission" date="2016-10" db="EMBL/GenBank/DDBJ databases">
        <authorList>
            <person name="de Groot N.N."/>
        </authorList>
    </citation>
    <scope>NUCLEOTIDE SEQUENCE [LARGE SCALE GENOMIC DNA]</scope>
    <source>
        <strain evidence="2 3">GAS232</strain>
    </source>
</reference>
<evidence type="ECO:0000313" key="2">
    <source>
        <dbReference type="EMBL" id="SDF70182.1"/>
    </source>
</evidence>
<keyword evidence="3" id="KW-1185">Reference proteome</keyword>
<evidence type="ECO:0000313" key="3">
    <source>
        <dbReference type="Proteomes" id="UP000182427"/>
    </source>
</evidence>
<proteinExistence type="predicted"/>
<protein>
    <submittedName>
        <fullName evidence="2">Uncharacterized protein</fullName>
    </submittedName>
</protein>
<dbReference type="Proteomes" id="UP000182427">
    <property type="component" value="Chromosome I"/>
</dbReference>
<dbReference type="EMBL" id="LT629690">
    <property type="protein sequence ID" value="SDF70182.1"/>
    <property type="molecule type" value="Genomic_DNA"/>
</dbReference>
<dbReference type="AlphaFoldDB" id="A0A1G7N898"/>
<accession>A0A1G7N898</accession>
<name>A0A1G7N898_9BACT</name>
<gene>
    <name evidence="2" type="ORF">SAMN05444167_3045</name>
</gene>
<feature type="region of interest" description="Disordered" evidence="1">
    <location>
        <begin position="1"/>
        <end position="30"/>
    </location>
</feature>
<evidence type="ECO:0000256" key="1">
    <source>
        <dbReference type="SAM" id="MobiDB-lite"/>
    </source>
</evidence>
<sequence>MIGTQRSWRTDAGIRPGSTRRRMDSPEMAASLPGRRTAIAMSEPEDAQLTGMTRSLDRRLLALNLKPVASASSQPAQTLKVA</sequence>
<organism evidence="2 3">
    <name type="scientific">Terriglobus roseus</name>
    <dbReference type="NCBI Taxonomy" id="392734"/>
    <lineage>
        <taxon>Bacteria</taxon>
        <taxon>Pseudomonadati</taxon>
        <taxon>Acidobacteriota</taxon>
        <taxon>Terriglobia</taxon>
        <taxon>Terriglobales</taxon>
        <taxon>Acidobacteriaceae</taxon>
        <taxon>Terriglobus</taxon>
    </lineage>
</organism>